<evidence type="ECO:0000313" key="4">
    <source>
        <dbReference type="Proteomes" id="UP001642464"/>
    </source>
</evidence>
<dbReference type="CDD" id="cd09110">
    <property type="entry name" value="PLDc_CLS_1"/>
    <property type="match status" value="1"/>
</dbReference>
<dbReference type="PANTHER" id="PTHR21248">
    <property type="entry name" value="CARDIOLIPIN SYNTHASE"/>
    <property type="match status" value="1"/>
</dbReference>
<dbReference type="Pfam" id="PF13091">
    <property type="entry name" value="PLDc_2"/>
    <property type="match status" value="2"/>
</dbReference>
<comment type="caution">
    <text evidence="3">The sequence shown here is derived from an EMBL/GenBank/DDBJ whole genome shotgun (WGS) entry which is preliminary data.</text>
</comment>
<dbReference type="Gene3D" id="3.30.870.10">
    <property type="entry name" value="Endonuclease Chain A"/>
    <property type="match status" value="2"/>
</dbReference>
<reference evidence="3 4" key="1">
    <citation type="submission" date="2024-02" db="EMBL/GenBank/DDBJ databases">
        <authorList>
            <person name="Chen Y."/>
            <person name="Shah S."/>
            <person name="Dougan E. K."/>
            <person name="Thang M."/>
            <person name="Chan C."/>
        </authorList>
    </citation>
    <scope>NUCLEOTIDE SEQUENCE [LARGE SCALE GENOMIC DNA]</scope>
</reference>
<feature type="domain" description="PLD phosphodiesterase" evidence="2">
    <location>
        <begin position="353"/>
        <end position="380"/>
    </location>
</feature>
<name>A0ABP0JWQ5_9DINO</name>
<dbReference type="Proteomes" id="UP001642464">
    <property type="component" value="Unassembled WGS sequence"/>
</dbReference>
<accession>A0ABP0JWQ5</accession>
<dbReference type="PANTHER" id="PTHR21248:SF22">
    <property type="entry name" value="PHOSPHOLIPASE D"/>
    <property type="match status" value="1"/>
</dbReference>
<sequence>MRTFGRPPPNSGLQPNSNPGVERPRQVDETFTHQNFPAASEQTLQLRRQTWASLLYRFQKYGHFSTGNRVQALEGGDACFKEMLEVISLSQTRVWCESYIFDNSRVAEIFFMALREAATRGLDVVLLVDYIGAFALRQDQRGKDWVQELRRAGAEVVFFNPVLPASLCVGPISFRDHRKIMICDDVGFCGGMNIQEEVGEETFGTSRFYDVHAKLEGPCVADLAEVFRDSLKEAGGHVHRNPIQVPELLEPGVYVQILQSNVRQRRRTLQKVMQKSIDAASESVLLTTAYFFPPTFLKAALLRVPTRGAHLSLLLSGSSDFFPLPGDLLAQSHFLRSFLRDTPEDKVSVHLYEQRHMHAKHMCVDGVFSTIGSFNFDLYSDAGDNDRSARRRSQWVSVGPVTSYMELHLKRLKESRRTLYISARVAAESACRLLRWMRIYHQPLVRAACAVAFGLVRLSGRNVFDGLDCFQRKWLLRKATLTFLLEEQSQPQLFWNKRLALRNNRNNGTFR</sequence>
<gene>
    <name evidence="3" type="ORF">SCF082_LOCUS14288</name>
</gene>
<dbReference type="PROSITE" id="PS50035">
    <property type="entry name" value="PLD"/>
    <property type="match status" value="1"/>
</dbReference>
<evidence type="ECO:0000259" key="2">
    <source>
        <dbReference type="PROSITE" id="PS50035"/>
    </source>
</evidence>
<protein>
    <submittedName>
        <fullName evidence="3">Cardiolipin synthase 1 (CL synthase 1)</fullName>
    </submittedName>
</protein>
<organism evidence="3 4">
    <name type="scientific">Durusdinium trenchii</name>
    <dbReference type="NCBI Taxonomy" id="1381693"/>
    <lineage>
        <taxon>Eukaryota</taxon>
        <taxon>Sar</taxon>
        <taxon>Alveolata</taxon>
        <taxon>Dinophyceae</taxon>
        <taxon>Suessiales</taxon>
        <taxon>Symbiodiniaceae</taxon>
        <taxon>Durusdinium</taxon>
    </lineage>
</organism>
<dbReference type="SUPFAM" id="SSF56024">
    <property type="entry name" value="Phospholipase D/nuclease"/>
    <property type="match status" value="2"/>
</dbReference>
<dbReference type="EMBL" id="CAXAMM010008925">
    <property type="protein sequence ID" value="CAK9018910.1"/>
    <property type="molecule type" value="Genomic_DNA"/>
</dbReference>
<dbReference type="InterPro" id="IPR001736">
    <property type="entry name" value="PLipase_D/transphosphatidylase"/>
</dbReference>
<dbReference type="InterPro" id="IPR025202">
    <property type="entry name" value="PLD-like_dom"/>
</dbReference>
<feature type="compositionally biased region" description="Pro residues" evidence="1">
    <location>
        <begin position="1"/>
        <end position="10"/>
    </location>
</feature>
<dbReference type="SMART" id="SM00155">
    <property type="entry name" value="PLDc"/>
    <property type="match status" value="2"/>
</dbReference>
<keyword evidence="4" id="KW-1185">Reference proteome</keyword>
<proteinExistence type="predicted"/>
<evidence type="ECO:0000313" key="3">
    <source>
        <dbReference type="EMBL" id="CAK9018910.1"/>
    </source>
</evidence>
<evidence type="ECO:0000256" key="1">
    <source>
        <dbReference type="SAM" id="MobiDB-lite"/>
    </source>
</evidence>
<feature type="region of interest" description="Disordered" evidence="1">
    <location>
        <begin position="1"/>
        <end position="24"/>
    </location>
</feature>